<accession>A0A914PHM0</accession>
<name>A0A914PHM0_9BILA</name>
<sequence>MGNHYIAIRAINNIYYLFDSLFHDRVAIQSIEELSGRYNQTDGATIFVTENVPSLAFGSNEALQEMHLTRLPSPWL</sequence>
<keyword evidence="1" id="KW-1185">Reference proteome</keyword>
<evidence type="ECO:0000313" key="1">
    <source>
        <dbReference type="Proteomes" id="UP000887578"/>
    </source>
</evidence>
<protein>
    <submittedName>
        <fullName evidence="2">Ubiquitinyl hydrolase 1</fullName>
    </submittedName>
</protein>
<organism evidence="1 2">
    <name type="scientific">Panagrolaimus davidi</name>
    <dbReference type="NCBI Taxonomy" id="227884"/>
    <lineage>
        <taxon>Eukaryota</taxon>
        <taxon>Metazoa</taxon>
        <taxon>Ecdysozoa</taxon>
        <taxon>Nematoda</taxon>
        <taxon>Chromadorea</taxon>
        <taxon>Rhabditida</taxon>
        <taxon>Tylenchina</taxon>
        <taxon>Panagrolaimomorpha</taxon>
        <taxon>Panagrolaimoidea</taxon>
        <taxon>Panagrolaimidae</taxon>
        <taxon>Panagrolaimus</taxon>
    </lineage>
</organism>
<evidence type="ECO:0000313" key="2">
    <source>
        <dbReference type="WBParaSite" id="PDA_v2.g14286.t1"/>
    </source>
</evidence>
<dbReference type="WBParaSite" id="PDA_v2.g14286.t1">
    <property type="protein sequence ID" value="PDA_v2.g14286.t1"/>
    <property type="gene ID" value="PDA_v2.g14286"/>
</dbReference>
<proteinExistence type="predicted"/>
<dbReference type="Proteomes" id="UP000887578">
    <property type="component" value="Unplaced"/>
</dbReference>
<reference evidence="2" key="1">
    <citation type="submission" date="2022-11" db="UniProtKB">
        <authorList>
            <consortium name="WormBaseParasite"/>
        </authorList>
    </citation>
    <scope>IDENTIFICATION</scope>
</reference>
<dbReference type="AlphaFoldDB" id="A0A914PHM0"/>